<protein>
    <submittedName>
        <fullName evidence="1">Uncharacterized protein</fullName>
    </submittedName>
</protein>
<reference evidence="1" key="1">
    <citation type="submission" date="2021-12" db="EMBL/GenBank/DDBJ databases">
        <title>Novel species in genus Dyadobacter.</title>
        <authorList>
            <person name="Ma C."/>
        </authorList>
    </citation>
    <scope>NUCLEOTIDE SEQUENCE</scope>
    <source>
        <strain evidence="1">LJ419</strain>
    </source>
</reference>
<dbReference type="AlphaFoldDB" id="A0A9X1TBM0"/>
<keyword evidence="2" id="KW-1185">Reference proteome</keyword>
<dbReference type="Proteomes" id="UP001139000">
    <property type="component" value="Unassembled WGS sequence"/>
</dbReference>
<organism evidence="1 2">
    <name type="scientific">Dyadobacter chenwenxiniae</name>
    <dbReference type="NCBI Taxonomy" id="2906456"/>
    <lineage>
        <taxon>Bacteria</taxon>
        <taxon>Pseudomonadati</taxon>
        <taxon>Bacteroidota</taxon>
        <taxon>Cytophagia</taxon>
        <taxon>Cytophagales</taxon>
        <taxon>Spirosomataceae</taxon>
        <taxon>Dyadobacter</taxon>
    </lineage>
</organism>
<evidence type="ECO:0000313" key="1">
    <source>
        <dbReference type="EMBL" id="MCF0059966.1"/>
    </source>
</evidence>
<proteinExistence type="predicted"/>
<accession>A0A9X1TBM0</accession>
<dbReference type="RefSeq" id="WP_234652325.1">
    <property type="nucleotide sequence ID" value="NZ_CP094997.1"/>
</dbReference>
<sequence length="281" mass="31631">MDYLPYELGRSEVFRESAWEDTIRFPDGFAFPALEDLRAEIRYGRVVKGSPTIEITGRDLKVKFTKEQILNIPVSAEYYVYFETAPNYVFHGSIFPKYGSGSPTGGYNEVVIQEGEVKVVEVMGLDLVKTQVDLAKYYSLQASQLYFDQGPYNAATNTPTLTADATIGQQGEKMSRYKVTVGGVLNFAGENFTAGTSVANYDELIQFYNGKWYLVPGPFTPSDDITVQNYADAVPYFTGDAKRRVYVTTDFAYNEGNESFYDWIPGRGEYFLGLDPDYKDV</sequence>
<comment type="caution">
    <text evidence="1">The sequence shown here is derived from an EMBL/GenBank/DDBJ whole genome shotgun (WGS) entry which is preliminary data.</text>
</comment>
<evidence type="ECO:0000313" key="2">
    <source>
        <dbReference type="Proteomes" id="UP001139000"/>
    </source>
</evidence>
<gene>
    <name evidence="1" type="ORF">LXM26_00565</name>
</gene>
<name>A0A9X1TBM0_9BACT</name>
<dbReference type="EMBL" id="JAJTTC010000001">
    <property type="protein sequence ID" value="MCF0059966.1"/>
    <property type="molecule type" value="Genomic_DNA"/>
</dbReference>